<dbReference type="AlphaFoldDB" id="A0A7J8PX59"/>
<accession>A0A7J8PX59</accession>
<dbReference type="EMBL" id="JABEZZ010000009">
    <property type="protein sequence ID" value="MBA0593874.1"/>
    <property type="molecule type" value="Genomic_DNA"/>
</dbReference>
<comment type="caution">
    <text evidence="1">The sequence shown here is derived from an EMBL/GenBank/DDBJ whole genome shotgun (WGS) entry which is preliminary data.</text>
</comment>
<evidence type="ECO:0000313" key="1">
    <source>
        <dbReference type="EMBL" id="MBA0593874.1"/>
    </source>
</evidence>
<evidence type="ECO:0000313" key="2">
    <source>
        <dbReference type="Proteomes" id="UP000593578"/>
    </source>
</evidence>
<organism evidence="1 2">
    <name type="scientific">Gossypium raimondii</name>
    <name type="common">Peruvian cotton</name>
    <name type="synonym">Gossypium klotzschianum subsp. raimondii</name>
    <dbReference type="NCBI Taxonomy" id="29730"/>
    <lineage>
        <taxon>Eukaryota</taxon>
        <taxon>Viridiplantae</taxon>
        <taxon>Streptophyta</taxon>
        <taxon>Embryophyta</taxon>
        <taxon>Tracheophyta</taxon>
        <taxon>Spermatophyta</taxon>
        <taxon>Magnoliopsida</taxon>
        <taxon>eudicotyledons</taxon>
        <taxon>Gunneridae</taxon>
        <taxon>Pentapetalae</taxon>
        <taxon>rosids</taxon>
        <taxon>malvids</taxon>
        <taxon>Malvales</taxon>
        <taxon>Malvaceae</taxon>
        <taxon>Malvoideae</taxon>
        <taxon>Gossypium</taxon>
    </lineage>
</organism>
<dbReference type="Proteomes" id="UP000593578">
    <property type="component" value="Unassembled WGS sequence"/>
</dbReference>
<name>A0A7J8PX59_GOSRA</name>
<proteinExistence type="predicted"/>
<sequence>MYYGLPHAGMPREVATKVKSIKKRMEEIDGYKNKYCVERQA</sequence>
<reference evidence="1 2" key="1">
    <citation type="journal article" date="2019" name="Genome Biol. Evol.">
        <title>Insights into the evolution of the New World diploid cottons (Gossypium, subgenus Houzingenia) based on genome sequencing.</title>
        <authorList>
            <person name="Grover C.E."/>
            <person name="Arick M.A. 2nd"/>
            <person name="Thrash A."/>
            <person name="Conover J.L."/>
            <person name="Sanders W.S."/>
            <person name="Peterson D.G."/>
            <person name="Frelichowski J.E."/>
            <person name="Scheffler J.A."/>
            <person name="Scheffler B.E."/>
            <person name="Wendel J.F."/>
        </authorList>
    </citation>
    <scope>NUCLEOTIDE SEQUENCE [LARGE SCALE GENOMIC DNA]</scope>
    <source>
        <strain evidence="1">8</strain>
        <tissue evidence="1">Leaf</tissue>
    </source>
</reference>
<gene>
    <name evidence="1" type="ORF">Gorai_010802</name>
</gene>
<protein>
    <submittedName>
        <fullName evidence="1">Uncharacterized protein</fullName>
    </submittedName>
</protein>